<proteinExistence type="predicted"/>
<name>A0A0F9GWS7_9ZZZZ</name>
<dbReference type="EMBL" id="LAZR01024851">
    <property type="protein sequence ID" value="KKL73800.1"/>
    <property type="molecule type" value="Genomic_DNA"/>
</dbReference>
<gene>
    <name evidence="1" type="ORF">LCGC14_2071300</name>
</gene>
<sequence length="93" mass="11278">MTFTTEELAQIKEAVRQVVHEEIQNAKRSEYVTLVDIAKELGLSRVWVWKNPWCLPGKPDIDSRPKKWLRTRWDEYKQNMAEHKRDWKLRRVS</sequence>
<reference evidence="1" key="1">
    <citation type="journal article" date="2015" name="Nature">
        <title>Complex archaea that bridge the gap between prokaryotes and eukaryotes.</title>
        <authorList>
            <person name="Spang A."/>
            <person name="Saw J.H."/>
            <person name="Jorgensen S.L."/>
            <person name="Zaremba-Niedzwiedzka K."/>
            <person name="Martijn J."/>
            <person name="Lind A.E."/>
            <person name="van Eijk R."/>
            <person name="Schleper C."/>
            <person name="Guy L."/>
            <person name="Ettema T.J."/>
        </authorList>
    </citation>
    <scope>NUCLEOTIDE SEQUENCE</scope>
</reference>
<dbReference type="AlphaFoldDB" id="A0A0F9GWS7"/>
<evidence type="ECO:0008006" key="2">
    <source>
        <dbReference type="Google" id="ProtNLM"/>
    </source>
</evidence>
<organism evidence="1">
    <name type="scientific">marine sediment metagenome</name>
    <dbReference type="NCBI Taxonomy" id="412755"/>
    <lineage>
        <taxon>unclassified sequences</taxon>
        <taxon>metagenomes</taxon>
        <taxon>ecological metagenomes</taxon>
    </lineage>
</organism>
<protein>
    <recommendedName>
        <fullName evidence="2">Helix-turn-helix domain-containing protein</fullName>
    </recommendedName>
</protein>
<accession>A0A0F9GWS7</accession>
<evidence type="ECO:0000313" key="1">
    <source>
        <dbReference type="EMBL" id="KKL73800.1"/>
    </source>
</evidence>
<comment type="caution">
    <text evidence="1">The sequence shown here is derived from an EMBL/GenBank/DDBJ whole genome shotgun (WGS) entry which is preliminary data.</text>
</comment>